<keyword evidence="3 6" id="KW-0521">NADP</keyword>
<dbReference type="Pfam" id="PF01256">
    <property type="entry name" value="Carb_kinase"/>
    <property type="match status" value="1"/>
</dbReference>
<dbReference type="InterPro" id="IPR000631">
    <property type="entry name" value="CARKD"/>
</dbReference>
<dbReference type="PROSITE" id="PS51383">
    <property type="entry name" value="YJEF_C_3"/>
    <property type="match status" value="1"/>
</dbReference>
<dbReference type="InterPro" id="IPR029056">
    <property type="entry name" value="Ribokinase-like"/>
</dbReference>
<dbReference type="Proteomes" id="UP001499933">
    <property type="component" value="Unassembled WGS sequence"/>
</dbReference>
<feature type="domain" description="YjeF C-terminal" evidence="7">
    <location>
        <begin position="6"/>
        <end position="280"/>
    </location>
</feature>
<feature type="binding site" evidence="6">
    <location>
        <position position="137"/>
    </location>
    <ligand>
        <name>(6S)-NADPHX</name>
        <dbReference type="ChEBI" id="CHEBI:64076"/>
    </ligand>
</feature>
<keyword evidence="5 6" id="KW-0456">Lyase</keyword>
<comment type="similarity">
    <text evidence="6">Belongs to the NnrD/CARKD family.</text>
</comment>
<feature type="binding site" evidence="6">
    <location>
        <position position="208"/>
    </location>
    <ligand>
        <name>AMP</name>
        <dbReference type="ChEBI" id="CHEBI:456215"/>
    </ligand>
</feature>
<evidence type="ECO:0000256" key="1">
    <source>
        <dbReference type="ARBA" id="ARBA00022741"/>
    </source>
</evidence>
<feature type="binding site" evidence="6">
    <location>
        <begin position="179"/>
        <end position="183"/>
    </location>
    <ligand>
        <name>AMP</name>
        <dbReference type="ChEBI" id="CHEBI:456215"/>
    </ligand>
</feature>
<gene>
    <name evidence="6" type="primary">nnrD</name>
    <name evidence="8" type="ORF">GCM10009776_05830</name>
</gene>
<evidence type="ECO:0000313" key="8">
    <source>
        <dbReference type="EMBL" id="GAA1946578.1"/>
    </source>
</evidence>
<evidence type="ECO:0000256" key="5">
    <source>
        <dbReference type="ARBA" id="ARBA00023239"/>
    </source>
</evidence>
<evidence type="ECO:0000259" key="7">
    <source>
        <dbReference type="PROSITE" id="PS51383"/>
    </source>
</evidence>
<comment type="caution">
    <text evidence="8">The sequence shown here is derived from an EMBL/GenBank/DDBJ whole genome shotgun (WGS) entry which is preliminary data.</text>
</comment>
<organism evidence="8 9">
    <name type="scientific">Microbacterium deminutum</name>
    <dbReference type="NCBI Taxonomy" id="344164"/>
    <lineage>
        <taxon>Bacteria</taxon>
        <taxon>Bacillati</taxon>
        <taxon>Actinomycetota</taxon>
        <taxon>Actinomycetes</taxon>
        <taxon>Micrococcales</taxon>
        <taxon>Microbacteriaceae</taxon>
        <taxon>Microbacterium</taxon>
    </lineage>
</organism>
<comment type="catalytic activity">
    <reaction evidence="6">
        <text>(6S)-NADPHX + ADP = AMP + phosphate + NADPH + H(+)</text>
        <dbReference type="Rhea" id="RHEA:32235"/>
        <dbReference type="ChEBI" id="CHEBI:15378"/>
        <dbReference type="ChEBI" id="CHEBI:43474"/>
        <dbReference type="ChEBI" id="CHEBI:57783"/>
        <dbReference type="ChEBI" id="CHEBI:64076"/>
        <dbReference type="ChEBI" id="CHEBI:456215"/>
        <dbReference type="ChEBI" id="CHEBI:456216"/>
        <dbReference type="EC" id="4.2.1.136"/>
    </reaction>
</comment>
<feature type="binding site" evidence="6">
    <location>
        <position position="91"/>
    </location>
    <ligand>
        <name>(6S)-NADPHX</name>
        <dbReference type="ChEBI" id="CHEBI:64076"/>
    </ligand>
</feature>
<keyword evidence="4 6" id="KW-0520">NAD</keyword>
<dbReference type="PANTHER" id="PTHR12592:SF0">
    <property type="entry name" value="ATP-DEPENDENT (S)-NAD(P)H-HYDRATE DEHYDRATASE"/>
    <property type="match status" value="1"/>
</dbReference>
<comment type="subunit">
    <text evidence="6">Homotetramer.</text>
</comment>
<feature type="binding site" evidence="6">
    <location>
        <position position="41"/>
    </location>
    <ligand>
        <name>(6S)-NADPHX</name>
        <dbReference type="ChEBI" id="CHEBI:64076"/>
    </ligand>
</feature>
<dbReference type="PANTHER" id="PTHR12592">
    <property type="entry name" value="ATP-DEPENDENT (S)-NAD(P)H-HYDRATE DEHYDRATASE FAMILY MEMBER"/>
    <property type="match status" value="1"/>
</dbReference>
<dbReference type="PROSITE" id="PS01050">
    <property type="entry name" value="YJEF_C_2"/>
    <property type="match status" value="1"/>
</dbReference>
<accession>A0ABN2Q7S6</accession>
<dbReference type="Gene3D" id="3.40.1190.20">
    <property type="match status" value="1"/>
</dbReference>
<comment type="function">
    <text evidence="6">Catalyzes the dehydration of the S-form of NAD(P)HX at the expense of ADP, which is converted to AMP. Together with NAD(P)HX epimerase, which catalyzes the epimerization of the S- and R-forms, the enzyme allows the repair of both epimers of NAD(P)HX, a damaged form of NAD(P)H that is a result of enzymatic or heat-dependent hydration.</text>
</comment>
<dbReference type="EMBL" id="BAAAOG010000001">
    <property type="protein sequence ID" value="GAA1946578.1"/>
    <property type="molecule type" value="Genomic_DNA"/>
</dbReference>
<keyword evidence="2 6" id="KW-0067">ATP-binding</keyword>
<keyword evidence="1 6" id="KW-0547">Nucleotide-binding</keyword>
<keyword evidence="9" id="KW-1185">Reference proteome</keyword>
<dbReference type="EC" id="4.2.1.136" evidence="6"/>
<sequence length="284" mass="28400">MAGFWTLEDAGRVLRRPTATDDKYSRGVVGIRTGSDAYPGAAVLGVEAAWRAGVGMVRYLGPQRAAHLVLARRPETVTADGRVQAWVIGSGTDAATRPHDETAALRGILSGPHPVVVDAGALDLARGAPAPRIVTPHAGEHARLRSALGLDPDVADSDDDRAAAAHETAAALGATVVLKGAVTIVAQPDGWTVRVAAGTPWLATAGTGDVLAGVIGAVVAGGEARREAGSGDAQRGPDVATGVWLHGRAATLAAAALGPAGGPITALDVAAALPKAVAEVLAAL</sequence>
<comment type="catalytic activity">
    <reaction evidence="6">
        <text>(6S)-NADHX + ADP = AMP + phosphate + NADH + H(+)</text>
        <dbReference type="Rhea" id="RHEA:32223"/>
        <dbReference type="ChEBI" id="CHEBI:15378"/>
        <dbReference type="ChEBI" id="CHEBI:43474"/>
        <dbReference type="ChEBI" id="CHEBI:57945"/>
        <dbReference type="ChEBI" id="CHEBI:64074"/>
        <dbReference type="ChEBI" id="CHEBI:456215"/>
        <dbReference type="ChEBI" id="CHEBI:456216"/>
        <dbReference type="EC" id="4.2.1.136"/>
    </reaction>
</comment>
<dbReference type="CDD" id="cd01171">
    <property type="entry name" value="YXKO-related"/>
    <property type="match status" value="1"/>
</dbReference>
<evidence type="ECO:0000313" key="9">
    <source>
        <dbReference type="Proteomes" id="UP001499933"/>
    </source>
</evidence>
<proteinExistence type="inferred from homology"/>
<evidence type="ECO:0000256" key="4">
    <source>
        <dbReference type="ARBA" id="ARBA00023027"/>
    </source>
</evidence>
<protein>
    <recommendedName>
        <fullName evidence="6">ADP-dependent (S)-NAD(P)H-hydrate dehydratase</fullName>
        <ecNumber evidence="6">4.2.1.136</ecNumber>
    </recommendedName>
    <alternativeName>
        <fullName evidence="6">ADP-dependent NAD(P)HX dehydratase</fullName>
    </alternativeName>
</protein>
<dbReference type="SUPFAM" id="SSF53613">
    <property type="entry name" value="Ribokinase-like"/>
    <property type="match status" value="1"/>
</dbReference>
<feature type="binding site" evidence="6">
    <location>
        <position position="209"/>
    </location>
    <ligand>
        <name>(6S)-NADPHX</name>
        <dbReference type="ChEBI" id="CHEBI:64076"/>
    </ligand>
</feature>
<dbReference type="RefSeq" id="WP_344090995.1">
    <property type="nucleotide sequence ID" value="NZ_BAAAOG010000001.1"/>
</dbReference>
<reference evidence="8 9" key="1">
    <citation type="journal article" date="2019" name="Int. J. Syst. Evol. Microbiol.">
        <title>The Global Catalogue of Microorganisms (GCM) 10K type strain sequencing project: providing services to taxonomists for standard genome sequencing and annotation.</title>
        <authorList>
            <consortium name="The Broad Institute Genomics Platform"/>
            <consortium name="The Broad Institute Genome Sequencing Center for Infectious Disease"/>
            <person name="Wu L."/>
            <person name="Ma J."/>
        </authorList>
    </citation>
    <scope>NUCLEOTIDE SEQUENCE [LARGE SCALE GENOMIC DNA]</scope>
    <source>
        <strain evidence="8 9">JCM 14901</strain>
    </source>
</reference>
<evidence type="ECO:0000256" key="3">
    <source>
        <dbReference type="ARBA" id="ARBA00022857"/>
    </source>
</evidence>
<dbReference type="InterPro" id="IPR017953">
    <property type="entry name" value="Carbohydrate_kinase_pred_CS"/>
</dbReference>
<evidence type="ECO:0000256" key="2">
    <source>
        <dbReference type="ARBA" id="ARBA00022840"/>
    </source>
</evidence>
<comment type="cofactor">
    <cofactor evidence="6">
        <name>Mg(2+)</name>
        <dbReference type="ChEBI" id="CHEBI:18420"/>
    </cofactor>
</comment>
<dbReference type="HAMAP" id="MF_01965">
    <property type="entry name" value="NADHX_dehydratase"/>
    <property type="match status" value="1"/>
</dbReference>
<name>A0ABN2Q7S6_9MICO</name>
<evidence type="ECO:0000256" key="6">
    <source>
        <dbReference type="HAMAP-Rule" id="MF_01965"/>
    </source>
</evidence>